<name>A0A699ZPR2_HAELA</name>
<protein>
    <submittedName>
        <fullName evidence="1">Uncharacterized protein</fullName>
    </submittedName>
</protein>
<comment type="caution">
    <text evidence="1">The sequence shown here is derived from an EMBL/GenBank/DDBJ whole genome shotgun (WGS) entry which is preliminary data.</text>
</comment>
<keyword evidence="2" id="KW-1185">Reference proteome</keyword>
<evidence type="ECO:0000313" key="2">
    <source>
        <dbReference type="Proteomes" id="UP000485058"/>
    </source>
</evidence>
<dbReference type="Proteomes" id="UP000485058">
    <property type="component" value="Unassembled WGS sequence"/>
</dbReference>
<gene>
    <name evidence="1" type="ORF">HaLaN_17533</name>
</gene>
<dbReference type="EMBL" id="BLLF01001630">
    <property type="protein sequence ID" value="GFH20418.1"/>
    <property type="molecule type" value="Genomic_DNA"/>
</dbReference>
<dbReference type="AlphaFoldDB" id="A0A699ZPR2"/>
<reference evidence="1 2" key="1">
    <citation type="submission" date="2020-02" db="EMBL/GenBank/DDBJ databases">
        <title>Draft genome sequence of Haematococcus lacustris strain NIES-144.</title>
        <authorList>
            <person name="Morimoto D."/>
            <person name="Nakagawa S."/>
            <person name="Yoshida T."/>
            <person name="Sawayama S."/>
        </authorList>
    </citation>
    <scope>NUCLEOTIDE SEQUENCE [LARGE SCALE GENOMIC DNA]</scope>
    <source>
        <strain evidence="1 2">NIES-144</strain>
    </source>
</reference>
<sequence length="301" mass="32830">MTVMPAAGHPEAQAQRSHYLAYLDRLQSQQRQQQAGAMVAAGVLAVLADVRCWRWGCTPAVHCWVAWPLGVAQATSLLRLAPARLPPCVFVINYLARCHLRARVGPHLNPRPCITACLRPDAWQEEVASLASTTVLPLKRECYCARYIVRLLEAASAPSHPGAVTTLGPAPPSPSASTSSLQSVILSVLPRSLVVFQACIVAVRIAVPNRSFKCPDLLPACIRDFYFPLCEALGLMVQLWPDQRCRPAMLRLMARTAAAGAHAGVVHGNMASALTVTVKQNLITDNNTYKPRRKHNHHVSH</sequence>
<organism evidence="1 2">
    <name type="scientific">Haematococcus lacustris</name>
    <name type="common">Green alga</name>
    <name type="synonym">Haematococcus pluvialis</name>
    <dbReference type="NCBI Taxonomy" id="44745"/>
    <lineage>
        <taxon>Eukaryota</taxon>
        <taxon>Viridiplantae</taxon>
        <taxon>Chlorophyta</taxon>
        <taxon>core chlorophytes</taxon>
        <taxon>Chlorophyceae</taxon>
        <taxon>CS clade</taxon>
        <taxon>Chlamydomonadales</taxon>
        <taxon>Haematococcaceae</taxon>
        <taxon>Haematococcus</taxon>
    </lineage>
</organism>
<proteinExistence type="predicted"/>
<accession>A0A699ZPR2</accession>
<evidence type="ECO:0000313" key="1">
    <source>
        <dbReference type="EMBL" id="GFH20418.1"/>
    </source>
</evidence>